<gene>
    <name evidence="2" type="ORF">E5161_17515</name>
</gene>
<evidence type="ECO:0000313" key="2">
    <source>
        <dbReference type="EMBL" id="TJY39747.1"/>
    </source>
</evidence>
<organism evidence="2 3">
    <name type="scientific">Cohnella pontilimi</name>
    <dbReference type="NCBI Taxonomy" id="2564100"/>
    <lineage>
        <taxon>Bacteria</taxon>
        <taxon>Bacillati</taxon>
        <taxon>Bacillota</taxon>
        <taxon>Bacilli</taxon>
        <taxon>Bacillales</taxon>
        <taxon>Paenibacillaceae</taxon>
        <taxon>Cohnella</taxon>
    </lineage>
</organism>
<keyword evidence="2" id="KW-0808">Transferase</keyword>
<dbReference type="PANTHER" id="PTHR43179">
    <property type="entry name" value="RHAMNOSYLTRANSFERASE WBBL"/>
    <property type="match status" value="1"/>
</dbReference>
<dbReference type="OrthoDB" id="8936324at2"/>
<feature type="domain" description="Glycosyltransferase 2-like" evidence="1">
    <location>
        <begin position="8"/>
        <end position="171"/>
    </location>
</feature>
<dbReference type="PANTHER" id="PTHR43179:SF7">
    <property type="entry name" value="RHAMNOSYLTRANSFERASE WBBL"/>
    <property type="match status" value="1"/>
</dbReference>
<dbReference type="SUPFAM" id="SSF53448">
    <property type="entry name" value="Nucleotide-diphospho-sugar transferases"/>
    <property type="match status" value="1"/>
</dbReference>
<dbReference type="InterPro" id="IPR029044">
    <property type="entry name" value="Nucleotide-diphossugar_trans"/>
</dbReference>
<reference evidence="2 3" key="1">
    <citation type="submission" date="2019-04" db="EMBL/GenBank/DDBJ databases">
        <title>Cohnella sp. nov., isolated from soil.</title>
        <authorList>
            <person name="Kim W."/>
        </authorList>
    </citation>
    <scope>NUCLEOTIDE SEQUENCE [LARGE SCALE GENOMIC DNA]</scope>
    <source>
        <strain evidence="2 3">CAU 1483</strain>
    </source>
</reference>
<protein>
    <submittedName>
        <fullName evidence="2">Glycosyltransferase</fullName>
    </submittedName>
</protein>
<accession>A0A4U0F552</accession>
<comment type="caution">
    <text evidence="2">The sequence shown here is derived from an EMBL/GenBank/DDBJ whole genome shotgun (WGS) entry which is preliminary data.</text>
</comment>
<evidence type="ECO:0000259" key="1">
    <source>
        <dbReference type="Pfam" id="PF00535"/>
    </source>
</evidence>
<name>A0A4U0F552_9BACL</name>
<evidence type="ECO:0000313" key="3">
    <source>
        <dbReference type="Proteomes" id="UP000309673"/>
    </source>
</evidence>
<keyword evidence="3" id="KW-1185">Reference proteome</keyword>
<dbReference type="AlphaFoldDB" id="A0A4U0F552"/>
<dbReference type="Pfam" id="PF00535">
    <property type="entry name" value="Glycos_transf_2"/>
    <property type="match status" value="1"/>
</dbReference>
<dbReference type="InterPro" id="IPR001173">
    <property type="entry name" value="Glyco_trans_2-like"/>
</dbReference>
<sequence length="203" mass="23003">MGEMNLVSIIVPTYNRLDFLQRCVESIRTHTSDVPYQLIVVDNASSDGTSEWCIRQKIPFLSLPHPERFCAACDIGFRMADGDTFLLMKHDTVVTPNWLRNLVTALYSQPDIGIVGPVSNRAGGSQHVDYPFQDLDEFQRIAAVVNVSDSTRWKEVKHVESFCLAFRREVMDRIGHGDDYGLQARKAGYKLVVCHDVLLYHEG</sequence>
<proteinExistence type="predicted"/>
<dbReference type="Proteomes" id="UP000309673">
    <property type="component" value="Unassembled WGS sequence"/>
</dbReference>
<dbReference type="RefSeq" id="WP_136779187.1">
    <property type="nucleotide sequence ID" value="NZ_SUPK01000009.1"/>
</dbReference>
<dbReference type="Gene3D" id="3.90.550.10">
    <property type="entry name" value="Spore Coat Polysaccharide Biosynthesis Protein SpsA, Chain A"/>
    <property type="match status" value="1"/>
</dbReference>
<dbReference type="EMBL" id="SUPK01000009">
    <property type="protein sequence ID" value="TJY39747.1"/>
    <property type="molecule type" value="Genomic_DNA"/>
</dbReference>
<dbReference type="GO" id="GO:0016740">
    <property type="term" value="F:transferase activity"/>
    <property type="evidence" value="ECO:0007669"/>
    <property type="project" value="UniProtKB-KW"/>
</dbReference>